<dbReference type="Proteomes" id="UP000322876">
    <property type="component" value="Unassembled WGS sequence"/>
</dbReference>
<gene>
    <name evidence="1" type="ORF">FHQ18_09760</name>
</gene>
<accession>A0A5A8F1Q2</accession>
<dbReference type="EMBL" id="VFJB01000008">
    <property type="protein sequence ID" value="KAA0257322.1"/>
    <property type="molecule type" value="Genomic_DNA"/>
</dbReference>
<proteinExistence type="predicted"/>
<organism evidence="1 2">
    <name type="scientific">Deferribacter autotrophicus</name>
    <dbReference type="NCBI Taxonomy" id="500465"/>
    <lineage>
        <taxon>Bacteria</taxon>
        <taxon>Pseudomonadati</taxon>
        <taxon>Deferribacterota</taxon>
        <taxon>Deferribacteres</taxon>
        <taxon>Deferribacterales</taxon>
        <taxon>Deferribacteraceae</taxon>
        <taxon>Deferribacter</taxon>
    </lineage>
</organism>
<dbReference type="InterPro" id="IPR036760">
    <property type="entry name" value="SspB-like_sf"/>
</dbReference>
<comment type="caution">
    <text evidence="1">The sequence shown here is derived from an EMBL/GenBank/DDBJ whole genome shotgun (WGS) entry which is preliminary data.</text>
</comment>
<dbReference type="InterPro" id="IPR007481">
    <property type="entry name" value="SspB"/>
</dbReference>
<protein>
    <recommendedName>
        <fullName evidence="3">Stringent starvation protein B</fullName>
    </recommendedName>
</protein>
<keyword evidence="2" id="KW-1185">Reference proteome</keyword>
<sequence length="137" mass="16042">MNNKFKQEILEKVFDNFDKFYIHIMPHNGLIIGTRGLLDQEKEKGLLLVFGPYSYKDLQWDDQNIYVSMRFSGKWESLVIPYVAITSIFDDPLTPSFVFSFKITATQDKTEEKQEKPKKPLVEKGDKVIKINFQSKN</sequence>
<dbReference type="Pfam" id="PF04386">
    <property type="entry name" value="SspB"/>
    <property type="match status" value="1"/>
</dbReference>
<dbReference type="OrthoDB" id="9803427at2"/>
<evidence type="ECO:0000313" key="1">
    <source>
        <dbReference type="EMBL" id="KAA0257322.1"/>
    </source>
</evidence>
<evidence type="ECO:0000313" key="2">
    <source>
        <dbReference type="Proteomes" id="UP000322876"/>
    </source>
</evidence>
<dbReference type="RefSeq" id="WP_149266995.1">
    <property type="nucleotide sequence ID" value="NZ_VFJB01000008.1"/>
</dbReference>
<name>A0A5A8F1Q2_9BACT</name>
<dbReference type="AlphaFoldDB" id="A0A5A8F1Q2"/>
<evidence type="ECO:0008006" key="3">
    <source>
        <dbReference type="Google" id="ProtNLM"/>
    </source>
</evidence>
<reference evidence="1 2" key="1">
    <citation type="submission" date="2019-06" db="EMBL/GenBank/DDBJ databases">
        <title>Genomic insights into carbon and energy metabolism of Deferribacter autotrophicus revealed new metabolic traits in the phylum Deferribacteres.</title>
        <authorList>
            <person name="Slobodkin A.I."/>
            <person name="Slobodkina G.B."/>
            <person name="Allioux M."/>
            <person name="Alain K."/>
            <person name="Jebbar M."/>
            <person name="Shadrin V."/>
            <person name="Kublanov I.V."/>
            <person name="Toshchakov S.V."/>
            <person name="Bonch-Osmolovskaya E.A."/>
        </authorList>
    </citation>
    <scope>NUCLEOTIDE SEQUENCE [LARGE SCALE GENOMIC DNA]</scope>
    <source>
        <strain evidence="1 2">SL50</strain>
    </source>
</reference>
<dbReference type="SUPFAM" id="SSF101738">
    <property type="entry name" value="SspB-like"/>
    <property type="match status" value="1"/>
</dbReference>
<dbReference type="Gene3D" id="2.30.30.220">
    <property type="entry name" value="SspB-like"/>
    <property type="match status" value="1"/>
</dbReference>